<dbReference type="Proteomes" id="UP001182556">
    <property type="component" value="Unassembled WGS sequence"/>
</dbReference>
<dbReference type="InterPro" id="IPR005574">
    <property type="entry name" value="Rpb4/RPC9"/>
</dbReference>
<dbReference type="EMBL" id="JAODAN010000007">
    <property type="protein sequence ID" value="KAK1923314.1"/>
    <property type="molecule type" value="Genomic_DNA"/>
</dbReference>
<proteinExistence type="predicted"/>
<dbReference type="AlphaFoldDB" id="A0AAD9CWM0"/>
<dbReference type="Gene3D" id="1.20.1250.40">
    <property type="match status" value="1"/>
</dbReference>
<reference evidence="4" key="1">
    <citation type="submission" date="2023-02" db="EMBL/GenBank/DDBJ databases">
        <title>Identification and recombinant expression of a fungal hydrolase from Papiliotrema laurentii that hydrolyzes apple cutin and clears colloidal polyester polyurethane.</title>
        <authorList>
            <consortium name="DOE Joint Genome Institute"/>
            <person name="Roman V.A."/>
            <person name="Bojanowski C."/>
            <person name="Crable B.R."/>
            <person name="Wagner D.N."/>
            <person name="Hung C.S."/>
            <person name="Nadeau L.J."/>
            <person name="Schratz L."/>
            <person name="Haridas S."/>
            <person name="Pangilinan J."/>
            <person name="Lipzen A."/>
            <person name="Na H."/>
            <person name="Yan M."/>
            <person name="Ng V."/>
            <person name="Grigoriev I.V."/>
            <person name="Spatafora J.W."/>
            <person name="Barlow D."/>
            <person name="Biffinger J."/>
            <person name="Kelley-Loughnane N."/>
            <person name="Varaljay V.A."/>
            <person name="Crookes-Goodson W.J."/>
        </authorList>
    </citation>
    <scope>NUCLEOTIDE SEQUENCE</scope>
    <source>
        <strain evidence="4">5307AH</strain>
    </source>
</reference>
<evidence type="ECO:0000259" key="3">
    <source>
        <dbReference type="SMART" id="SM00657"/>
    </source>
</evidence>
<accession>A0AAD9CWM0</accession>
<sequence>MVNRPAEASRSRKHVAVEEDATKLQFGDFLSGDALTATDVKTLLQAARIGRGDIPLPDNKIYRAAVAYVDEFANLPVETIESMRNEITSHGAFLNKFEVAQILQLQPADRGTAVALIPSLERFDKEEDLALLSQILDNVRNIARYGST</sequence>
<dbReference type="SMART" id="SM00657">
    <property type="entry name" value="RPOL4c"/>
    <property type="match status" value="1"/>
</dbReference>
<evidence type="ECO:0000313" key="4">
    <source>
        <dbReference type="EMBL" id="KAK1923314.1"/>
    </source>
</evidence>
<feature type="domain" description="RNA polymerase Rpb4/RPC9 core" evidence="3">
    <location>
        <begin position="27"/>
        <end position="146"/>
    </location>
</feature>
<dbReference type="GO" id="GO:0030880">
    <property type="term" value="C:RNA polymerase complex"/>
    <property type="evidence" value="ECO:0007669"/>
    <property type="project" value="InterPro"/>
</dbReference>
<keyword evidence="2" id="KW-0539">Nucleus</keyword>
<dbReference type="SUPFAM" id="SSF47819">
    <property type="entry name" value="HRDC-like"/>
    <property type="match status" value="1"/>
</dbReference>
<evidence type="ECO:0000256" key="2">
    <source>
        <dbReference type="ARBA" id="ARBA00023242"/>
    </source>
</evidence>
<dbReference type="Pfam" id="PF03874">
    <property type="entry name" value="RNA_pol_Rpb4"/>
    <property type="match status" value="1"/>
</dbReference>
<organism evidence="4 5">
    <name type="scientific">Papiliotrema laurentii</name>
    <name type="common">Cryptococcus laurentii</name>
    <dbReference type="NCBI Taxonomy" id="5418"/>
    <lineage>
        <taxon>Eukaryota</taxon>
        <taxon>Fungi</taxon>
        <taxon>Dikarya</taxon>
        <taxon>Basidiomycota</taxon>
        <taxon>Agaricomycotina</taxon>
        <taxon>Tremellomycetes</taxon>
        <taxon>Tremellales</taxon>
        <taxon>Rhynchogastremaceae</taxon>
        <taxon>Papiliotrema</taxon>
    </lineage>
</organism>
<gene>
    <name evidence="4" type="ORF">DB88DRAFT_511861</name>
</gene>
<dbReference type="GO" id="GO:0005634">
    <property type="term" value="C:nucleus"/>
    <property type="evidence" value="ECO:0007669"/>
    <property type="project" value="UniProtKB-SubCell"/>
</dbReference>
<dbReference type="InterPro" id="IPR010997">
    <property type="entry name" value="HRDC-like_sf"/>
</dbReference>
<protein>
    <submittedName>
        <fullName evidence="4">HRDC-like protein</fullName>
    </submittedName>
</protein>
<comment type="caution">
    <text evidence="4">The sequence shown here is derived from an EMBL/GenBank/DDBJ whole genome shotgun (WGS) entry which is preliminary data.</text>
</comment>
<dbReference type="InterPro" id="IPR038324">
    <property type="entry name" value="Rpb4/RPC9_sf"/>
</dbReference>
<dbReference type="GO" id="GO:0000166">
    <property type="term" value="F:nucleotide binding"/>
    <property type="evidence" value="ECO:0007669"/>
    <property type="project" value="InterPro"/>
</dbReference>
<keyword evidence="5" id="KW-1185">Reference proteome</keyword>
<comment type="subcellular location">
    <subcellularLocation>
        <location evidence="1">Nucleus</location>
    </subcellularLocation>
</comment>
<dbReference type="GO" id="GO:0006352">
    <property type="term" value="P:DNA-templated transcription initiation"/>
    <property type="evidence" value="ECO:0007669"/>
    <property type="project" value="InterPro"/>
</dbReference>
<evidence type="ECO:0000256" key="1">
    <source>
        <dbReference type="ARBA" id="ARBA00004123"/>
    </source>
</evidence>
<evidence type="ECO:0000313" key="5">
    <source>
        <dbReference type="Proteomes" id="UP001182556"/>
    </source>
</evidence>
<dbReference type="InterPro" id="IPR006590">
    <property type="entry name" value="RNA_pol_Rpb4/RPC9_core"/>
</dbReference>
<name>A0AAD9CWM0_PAPLA</name>